<feature type="domain" description="AAA" evidence="1">
    <location>
        <begin position="40"/>
        <end position="175"/>
    </location>
</feature>
<dbReference type="EMBL" id="CP146016">
    <property type="protein sequence ID" value="WWQ60784.1"/>
    <property type="molecule type" value="Genomic_DNA"/>
</dbReference>
<reference evidence="3 4" key="1">
    <citation type="submission" date="2024-02" db="EMBL/GenBank/DDBJ databases">
        <title>STSV induces naive adaptation in Sulfolobus.</title>
        <authorList>
            <person name="Xiang X."/>
            <person name="Song M."/>
        </authorList>
    </citation>
    <scope>NUCLEOTIDE SEQUENCE [LARGE SCALE GENOMIC DNA]</scope>
    <source>
        <strain evidence="3 4">RT2</strain>
    </source>
</reference>
<dbReference type="InterPro" id="IPR041682">
    <property type="entry name" value="AAA_14"/>
</dbReference>
<dbReference type="InterPro" id="IPR025420">
    <property type="entry name" value="DUF4143"/>
</dbReference>
<evidence type="ECO:0000313" key="3">
    <source>
        <dbReference type="EMBL" id="WWQ60784.1"/>
    </source>
</evidence>
<name>A0AAX4L1C9_9CREN</name>
<organism evidence="3 4">
    <name type="scientific">Sulfolobus tengchongensis</name>
    <dbReference type="NCBI Taxonomy" id="207809"/>
    <lineage>
        <taxon>Archaea</taxon>
        <taxon>Thermoproteota</taxon>
        <taxon>Thermoprotei</taxon>
        <taxon>Sulfolobales</taxon>
        <taxon>Sulfolobaceae</taxon>
        <taxon>Sulfolobus</taxon>
    </lineage>
</organism>
<dbReference type="RefSeq" id="WP_338602104.1">
    <property type="nucleotide sequence ID" value="NZ_CP146016.1"/>
</dbReference>
<dbReference type="AlphaFoldDB" id="A0AAX4L1C9"/>
<proteinExistence type="predicted"/>
<dbReference type="Pfam" id="PF13635">
    <property type="entry name" value="DUF4143"/>
    <property type="match status" value="1"/>
</dbReference>
<evidence type="ECO:0000259" key="2">
    <source>
        <dbReference type="Pfam" id="PF13635"/>
    </source>
</evidence>
<dbReference type="PANTHER" id="PTHR33295">
    <property type="entry name" value="ATPASE"/>
    <property type="match status" value="1"/>
</dbReference>
<dbReference type="SUPFAM" id="SSF52540">
    <property type="entry name" value="P-loop containing nucleoside triphosphate hydrolases"/>
    <property type="match status" value="1"/>
</dbReference>
<evidence type="ECO:0000259" key="1">
    <source>
        <dbReference type="Pfam" id="PF13173"/>
    </source>
</evidence>
<accession>A0AAX4L1C9</accession>
<gene>
    <name evidence="3" type="ORF">V6M85_01515</name>
</gene>
<sequence>MNRELVIKALIDWNFWYKDQFTGIPREYVEQVLSLINSGNAISILGVKRAGKSTIINQVAKKLIEKGEDPFNILIVNFEDSRFEEIKSANDLFSLYNLYKEIRKSKNEGRTYLFLDEIQKVKGWEGFVRSIVDRKEANVLISGSTASINNDNVKKVLAGRHLIVDVYPLSFKEFLRFKGINVSTELDILARESEIKAMFLEYLKFGGFPLVVLNEKNKEKILLQLYDDIIHRDVIDECNVKNVNEVRDLALFYISNPGNKVRFRKLSRSLNIPLRNLQRYTECLKNAYLIFFIKALNPKLGEMLKTDRKVYCIDNGISNVVGYRLSENIGGLFENLIFIELMRRYGVNNIFYYKGKREVDFVIKRGNEVREIYQVTYYSTDMEREIEGIKEFLRIKEVKARIITYDEEGELKVNNSDVKMVKAWKWLLME</sequence>
<protein>
    <submittedName>
        <fullName evidence="3">ATP-binding protein</fullName>
    </submittedName>
</protein>
<dbReference type="GO" id="GO:0005524">
    <property type="term" value="F:ATP binding"/>
    <property type="evidence" value="ECO:0007669"/>
    <property type="project" value="UniProtKB-KW"/>
</dbReference>
<evidence type="ECO:0000313" key="4">
    <source>
        <dbReference type="Proteomes" id="UP001432202"/>
    </source>
</evidence>
<dbReference type="Proteomes" id="UP001432202">
    <property type="component" value="Chromosome"/>
</dbReference>
<keyword evidence="3" id="KW-0547">Nucleotide-binding</keyword>
<keyword evidence="3" id="KW-0067">ATP-binding</keyword>
<dbReference type="InterPro" id="IPR027417">
    <property type="entry name" value="P-loop_NTPase"/>
</dbReference>
<dbReference type="Pfam" id="PF13173">
    <property type="entry name" value="AAA_14"/>
    <property type="match status" value="1"/>
</dbReference>
<dbReference type="PANTHER" id="PTHR33295:SF19">
    <property type="entry name" value="ARCHAEAL ATPASE"/>
    <property type="match status" value="1"/>
</dbReference>
<keyword evidence="4" id="KW-1185">Reference proteome</keyword>
<dbReference type="GeneID" id="89335406"/>
<feature type="domain" description="DUF4143" evidence="2">
    <location>
        <begin position="232"/>
        <end position="369"/>
    </location>
</feature>
<dbReference type="Gene3D" id="3.40.50.300">
    <property type="entry name" value="P-loop containing nucleotide triphosphate hydrolases"/>
    <property type="match status" value="1"/>
</dbReference>